<dbReference type="Proteomes" id="UP000712281">
    <property type="component" value="Unassembled WGS sequence"/>
</dbReference>
<dbReference type="AlphaFoldDB" id="A0A8S9GHM1"/>
<name>A0A8S9GHM1_BRACR</name>
<accession>A0A8S9GHM1</accession>
<feature type="domain" description="Reverse transcriptase zinc-binding" evidence="1">
    <location>
        <begin position="112"/>
        <end position="196"/>
    </location>
</feature>
<sequence>MWKRPLKLRPLALQFCRSVLGDDRSTSFWFDVWTPLGQLINHIGPSGPRALRIRRTAVVADAISSSVWSLPHLRSQEQVELYTFLTTISLPLQNEVQDTLQWVAGDYPSCEFNSSTTWDVIRPREEAKDWVDAVWFKGYVPKHAFTMWVANGDRLPAMARLAEWNIPVSTNCVLCGSSIETRDHLFISCDYSRSVWKEVVLRCRSTAMLFISWSELLSWIRSSPSKKVTLLRKLASQTVVFHLWKQRNNVVHNRMWLPAPRVFQAIDREMWNIISSRRARKGFRSLMPMWLR</sequence>
<evidence type="ECO:0000313" key="2">
    <source>
        <dbReference type="EMBL" id="KAF2543877.1"/>
    </source>
</evidence>
<evidence type="ECO:0000313" key="3">
    <source>
        <dbReference type="Proteomes" id="UP000712281"/>
    </source>
</evidence>
<organism evidence="2 3">
    <name type="scientific">Brassica cretica</name>
    <name type="common">Mustard</name>
    <dbReference type="NCBI Taxonomy" id="69181"/>
    <lineage>
        <taxon>Eukaryota</taxon>
        <taxon>Viridiplantae</taxon>
        <taxon>Streptophyta</taxon>
        <taxon>Embryophyta</taxon>
        <taxon>Tracheophyta</taxon>
        <taxon>Spermatophyta</taxon>
        <taxon>Magnoliopsida</taxon>
        <taxon>eudicotyledons</taxon>
        <taxon>Gunneridae</taxon>
        <taxon>Pentapetalae</taxon>
        <taxon>rosids</taxon>
        <taxon>malvids</taxon>
        <taxon>Brassicales</taxon>
        <taxon>Brassicaceae</taxon>
        <taxon>Brassiceae</taxon>
        <taxon>Brassica</taxon>
    </lineage>
</organism>
<dbReference type="EMBL" id="QGKW02002005">
    <property type="protein sequence ID" value="KAF2543877.1"/>
    <property type="molecule type" value="Genomic_DNA"/>
</dbReference>
<dbReference type="InterPro" id="IPR026960">
    <property type="entry name" value="RVT-Znf"/>
</dbReference>
<dbReference type="PANTHER" id="PTHR33116">
    <property type="entry name" value="REVERSE TRANSCRIPTASE ZINC-BINDING DOMAIN-CONTAINING PROTEIN-RELATED-RELATED"/>
    <property type="match status" value="1"/>
</dbReference>
<dbReference type="PANTHER" id="PTHR33116:SF78">
    <property type="entry name" value="OS12G0587133 PROTEIN"/>
    <property type="match status" value="1"/>
</dbReference>
<gene>
    <name evidence="2" type="ORF">F2Q68_00029638</name>
</gene>
<comment type="caution">
    <text evidence="2">The sequence shown here is derived from an EMBL/GenBank/DDBJ whole genome shotgun (WGS) entry which is preliminary data.</text>
</comment>
<proteinExistence type="predicted"/>
<dbReference type="Pfam" id="PF13966">
    <property type="entry name" value="zf-RVT"/>
    <property type="match status" value="1"/>
</dbReference>
<protein>
    <recommendedName>
        <fullName evidence="1">Reverse transcriptase zinc-binding domain-containing protein</fullName>
    </recommendedName>
</protein>
<reference evidence="2" key="1">
    <citation type="submission" date="2019-12" db="EMBL/GenBank/DDBJ databases">
        <title>Genome sequencing and annotation of Brassica cretica.</title>
        <authorList>
            <person name="Studholme D.J."/>
            <person name="Sarris P.F."/>
        </authorList>
    </citation>
    <scope>NUCLEOTIDE SEQUENCE</scope>
    <source>
        <strain evidence="2">PFS-001/15</strain>
        <tissue evidence="2">Leaf</tissue>
    </source>
</reference>
<evidence type="ECO:0000259" key="1">
    <source>
        <dbReference type="Pfam" id="PF13966"/>
    </source>
</evidence>